<comment type="caution">
    <text evidence="3">The sequence shown here is derived from an EMBL/GenBank/DDBJ whole genome shotgun (WGS) entry which is preliminary data.</text>
</comment>
<feature type="domain" description="Rhodopsin" evidence="2">
    <location>
        <begin position="46"/>
        <end position="107"/>
    </location>
</feature>
<dbReference type="Proteomes" id="UP001152130">
    <property type="component" value="Unassembled WGS sequence"/>
</dbReference>
<evidence type="ECO:0000313" key="3">
    <source>
        <dbReference type="EMBL" id="KAJ4016339.1"/>
    </source>
</evidence>
<keyword evidence="1" id="KW-1133">Transmembrane helix</keyword>
<evidence type="ECO:0000259" key="2">
    <source>
        <dbReference type="Pfam" id="PF20684"/>
    </source>
</evidence>
<dbReference type="AlphaFoldDB" id="A0A9W8PTA8"/>
<name>A0A9W8PTA8_9HYPO</name>
<gene>
    <name evidence="3" type="ORF">NW766_004532</name>
</gene>
<protein>
    <recommendedName>
        <fullName evidence="2">Rhodopsin domain-containing protein</fullName>
    </recommendedName>
</protein>
<keyword evidence="4" id="KW-1185">Reference proteome</keyword>
<dbReference type="Pfam" id="PF20684">
    <property type="entry name" value="Fung_rhodopsin"/>
    <property type="match status" value="1"/>
</dbReference>
<dbReference type="InterPro" id="IPR049326">
    <property type="entry name" value="Rhodopsin_dom_fungi"/>
</dbReference>
<keyword evidence="1" id="KW-0812">Transmembrane</keyword>
<evidence type="ECO:0000313" key="4">
    <source>
        <dbReference type="Proteomes" id="UP001152130"/>
    </source>
</evidence>
<proteinExistence type="predicted"/>
<sequence length="137" mass="15084">MNSTDPRIIAIAGLPPSDIDLEANTASSDRAAIITVLILALLAVSLRFTARSIQRTKIHRDDWIIIVSMVLVAGTAGLAIAGGFYGAGKHIWAVEMEDLEQIYKPDISYSRNFLPDLNNVWLFSLRLVSNRRLGYDG</sequence>
<feature type="transmembrane region" description="Helical" evidence="1">
    <location>
        <begin position="62"/>
        <end position="87"/>
    </location>
</feature>
<organism evidence="3 4">
    <name type="scientific">Fusarium irregulare</name>
    <dbReference type="NCBI Taxonomy" id="2494466"/>
    <lineage>
        <taxon>Eukaryota</taxon>
        <taxon>Fungi</taxon>
        <taxon>Dikarya</taxon>
        <taxon>Ascomycota</taxon>
        <taxon>Pezizomycotina</taxon>
        <taxon>Sordariomycetes</taxon>
        <taxon>Hypocreomycetidae</taxon>
        <taxon>Hypocreales</taxon>
        <taxon>Nectriaceae</taxon>
        <taxon>Fusarium</taxon>
        <taxon>Fusarium incarnatum-equiseti species complex</taxon>
    </lineage>
</organism>
<reference evidence="3" key="1">
    <citation type="submission" date="2022-10" db="EMBL/GenBank/DDBJ databases">
        <title>Fusarium specimens isolated from Avocado Roots.</title>
        <authorList>
            <person name="Stajich J."/>
            <person name="Roper C."/>
            <person name="Heimlech-Rivalta G."/>
        </authorList>
    </citation>
    <scope>NUCLEOTIDE SEQUENCE</scope>
    <source>
        <strain evidence="3">CF00143</strain>
    </source>
</reference>
<evidence type="ECO:0000256" key="1">
    <source>
        <dbReference type="SAM" id="Phobius"/>
    </source>
</evidence>
<keyword evidence="1" id="KW-0472">Membrane</keyword>
<dbReference type="EMBL" id="JAPDHF010000006">
    <property type="protein sequence ID" value="KAJ4016339.1"/>
    <property type="molecule type" value="Genomic_DNA"/>
</dbReference>
<feature type="transmembrane region" description="Helical" evidence="1">
    <location>
        <begin position="31"/>
        <end position="50"/>
    </location>
</feature>
<accession>A0A9W8PTA8</accession>